<evidence type="ECO:0000313" key="2">
    <source>
        <dbReference type="EnsemblPlants" id="EMT00305"/>
    </source>
</evidence>
<protein>
    <submittedName>
        <fullName evidence="2">Fruit bromelain</fullName>
    </submittedName>
</protein>
<dbReference type="SMART" id="SM00848">
    <property type="entry name" value="Inhibitor_I29"/>
    <property type="match status" value="1"/>
</dbReference>
<dbReference type="AlphaFoldDB" id="N1QS19"/>
<name>N1QS19_AEGTA</name>
<dbReference type="Pfam" id="PF08246">
    <property type="entry name" value="Inhibitor_I29"/>
    <property type="match status" value="1"/>
</dbReference>
<proteinExistence type="predicted"/>
<dbReference type="SUPFAM" id="SSF54001">
    <property type="entry name" value="Cysteine proteinases"/>
    <property type="match status" value="1"/>
</dbReference>
<reference evidence="2" key="1">
    <citation type="submission" date="2015-06" db="UniProtKB">
        <authorList>
            <consortium name="EnsemblPlants"/>
        </authorList>
    </citation>
    <scope>IDENTIFICATION</scope>
</reference>
<accession>N1QS19</accession>
<dbReference type="EnsemblPlants" id="EMT00305">
    <property type="protein sequence ID" value="EMT00305"/>
    <property type="gene ID" value="F775_11110"/>
</dbReference>
<evidence type="ECO:0000259" key="1">
    <source>
        <dbReference type="SMART" id="SM00848"/>
    </source>
</evidence>
<sequence length="100" mass="11505">MASSSPSRARTLALAIVLFLVASASARPSQQDEPVTMVRFRRWMEQHGRSYPTVDEELRRFEVYRRNVERIEATNRAGGLGYTLGENQFTDLTSERLSRR</sequence>
<dbReference type="Gene3D" id="1.10.287.2250">
    <property type="match status" value="1"/>
</dbReference>
<feature type="domain" description="Cathepsin propeptide inhibitor" evidence="1">
    <location>
        <begin position="40"/>
        <end position="97"/>
    </location>
</feature>
<organism evidence="2">
    <name type="scientific">Aegilops tauschii</name>
    <name type="common">Tausch's goatgrass</name>
    <name type="synonym">Aegilops squarrosa</name>
    <dbReference type="NCBI Taxonomy" id="37682"/>
    <lineage>
        <taxon>Eukaryota</taxon>
        <taxon>Viridiplantae</taxon>
        <taxon>Streptophyta</taxon>
        <taxon>Embryophyta</taxon>
        <taxon>Tracheophyta</taxon>
        <taxon>Spermatophyta</taxon>
        <taxon>Magnoliopsida</taxon>
        <taxon>Liliopsida</taxon>
        <taxon>Poales</taxon>
        <taxon>Poaceae</taxon>
        <taxon>BOP clade</taxon>
        <taxon>Pooideae</taxon>
        <taxon>Triticodae</taxon>
        <taxon>Triticeae</taxon>
        <taxon>Triticinae</taxon>
        <taxon>Aegilops</taxon>
    </lineage>
</organism>
<dbReference type="InterPro" id="IPR038765">
    <property type="entry name" value="Papain-like_cys_pep_sf"/>
</dbReference>
<dbReference type="InterPro" id="IPR013201">
    <property type="entry name" value="Prot_inhib_I29"/>
</dbReference>